<reference evidence="2" key="1">
    <citation type="submission" date="2012-12" db="EMBL/GenBank/DDBJ databases">
        <title>Identification and characterization of a phenylalanine ammonia-lyase gene family in Isatis indigotica Fort.</title>
        <authorList>
            <person name="Liu Q."/>
            <person name="Chen J."/>
            <person name="Zhou X."/>
            <person name="Di P."/>
            <person name="Xiao Y."/>
            <person name="Xuan H."/>
            <person name="Zhang L."/>
            <person name="Chen W."/>
        </authorList>
    </citation>
    <scope>NUCLEOTIDE SEQUENCE</scope>
    <source>
        <tissue evidence="2">Salivary gland</tissue>
    </source>
</reference>
<organism evidence="2">
    <name type="scientific">Ixodes ricinus</name>
    <name type="common">Common tick</name>
    <name type="synonym">Acarus ricinus</name>
    <dbReference type="NCBI Taxonomy" id="34613"/>
    <lineage>
        <taxon>Eukaryota</taxon>
        <taxon>Metazoa</taxon>
        <taxon>Ecdysozoa</taxon>
        <taxon>Arthropoda</taxon>
        <taxon>Chelicerata</taxon>
        <taxon>Arachnida</taxon>
        <taxon>Acari</taxon>
        <taxon>Parasitiformes</taxon>
        <taxon>Ixodida</taxon>
        <taxon>Ixodoidea</taxon>
        <taxon>Ixodidae</taxon>
        <taxon>Ixodinae</taxon>
        <taxon>Ixodes</taxon>
    </lineage>
</organism>
<keyword evidence="1" id="KW-0732">Signal</keyword>
<feature type="signal peptide" evidence="1">
    <location>
        <begin position="1"/>
        <end position="19"/>
    </location>
</feature>
<evidence type="ECO:0000313" key="2">
    <source>
        <dbReference type="EMBL" id="JAA69937.1"/>
    </source>
</evidence>
<protein>
    <submittedName>
        <fullName evidence="2">Putative salivary protein antigen p23</fullName>
    </submittedName>
</protein>
<evidence type="ECO:0000256" key="1">
    <source>
        <dbReference type="SAM" id="SignalP"/>
    </source>
</evidence>
<proteinExistence type="evidence at transcript level"/>
<sequence length="244" mass="26877">MLRIVGLVFVVIAVETAKAQRYEDVRDFLGLLENDGTKANGVTVTDSNVFVDTVLSQRVPAIIRTTPSLYPAAQIPFHNFKIKKTGLGIRDLKVNLTEGAVRGLDTLVRRVGDCNRPIQVAGNTSITCTLDLSGLNVTYTAQTKGDNVLSTRKTIWVHVAVRNTTARFEATANPGKDGSVRTFLVEQITLSASYDSNLDLNQERSRAFRSEVRNYTNAELYKILYGSYLTVLNQAVAGTFFPRA</sequence>
<name>A0A0K8RFJ0_IXORI</name>
<dbReference type="AlphaFoldDB" id="A0A0K8RFJ0"/>
<feature type="chain" id="PRO_5005517335" evidence="1">
    <location>
        <begin position="20"/>
        <end position="244"/>
    </location>
</feature>
<accession>A0A0K8RFJ0</accession>
<dbReference type="EMBL" id="GADI01003871">
    <property type="protein sequence ID" value="JAA69937.1"/>
    <property type="molecule type" value="mRNA"/>
</dbReference>